<keyword evidence="7 12" id="KW-0460">Magnesium</keyword>
<evidence type="ECO:0000256" key="10">
    <source>
        <dbReference type="ARBA" id="ARBA00023211"/>
    </source>
</evidence>
<evidence type="ECO:0000256" key="5">
    <source>
        <dbReference type="ARBA" id="ARBA00022763"/>
    </source>
</evidence>
<dbReference type="SMART" id="SM00532">
    <property type="entry name" value="LIGANc"/>
    <property type="match status" value="1"/>
</dbReference>
<dbReference type="NCBIfam" id="TIGR00575">
    <property type="entry name" value="dnlj"/>
    <property type="match status" value="1"/>
</dbReference>
<evidence type="ECO:0000256" key="4">
    <source>
        <dbReference type="ARBA" id="ARBA00022723"/>
    </source>
</evidence>
<proteinExistence type="inferred from homology"/>
<feature type="binding site" evidence="12">
    <location>
        <position position="157"/>
    </location>
    <ligand>
        <name>NAD(+)</name>
        <dbReference type="ChEBI" id="CHEBI:57540"/>
    </ligand>
</feature>
<dbReference type="Pfam" id="PF00533">
    <property type="entry name" value="BRCT"/>
    <property type="match status" value="1"/>
</dbReference>
<dbReference type="Gene3D" id="1.10.150.20">
    <property type="entry name" value="5' to 3' exonuclease, C-terminal subdomain"/>
    <property type="match status" value="2"/>
</dbReference>
<dbReference type="Pfam" id="PF03119">
    <property type="entry name" value="DNA_ligase_ZBD"/>
    <property type="match status" value="1"/>
</dbReference>
<feature type="binding site" evidence="12">
    <location>
        <position position="429"/>
    </location>
    <ligand>
        <name>Zn(2+)</name>
        <dbReference type="ChEBI" id="CHEBI:29105"/>
    </ligand>
</feature>
<dbReference type="GO" id="GO:0003911">
    <property type="term" value="F:DNA ligase (NAD+) activity"/>
    <property type="evidence" value="ECO:0007669"/>
    <property type="project" value="UniProtKB-EC"/>
</dbReference>
<dbReference type="PIRSF" id="PIRSF001604">
    <property type="entry name" value="LigA"/>
    <property type="match status" value="1"/>
</dbReference>
<comment type="catalytic activity">
    <reaction evidence="11 12">
        <text>NAD(+) + (deoxyribonucleotide)n-3'-hydroxyl + 5'-phospho-(deoxyribonucleotide)m = (deoxyribonucleotide)n+m + AMP + beta-nicotinamide D-nucleotide.</text>
        <dbReference type="EC" id="6.5.1.2"/>
    </reaction>
</comment>
<dbReference type="PROSITE" id="PS01055">
    <property type="entry name" value="DNA_LIGASE_N1"/>
    <property type="match status" value="1"/>
</dbReference>
<evidence type="ECO:0000256" key="9">
    <source>
        <dbReference type="ARBA" id="ARBA00023204"/>
    </source>
</evidence>
<feature type="binding site" evidence="12">
    <location>
        <position position="134"/>
    </location>
    <ligand>
        <name>NAD(+)</name>
        <dbReference type="ChEBI" id="CHEBI:57540"/>
    </ligand>
</feature>
<evidence type="ECO:0000313" key="16">
    <source>
        <dbReference type="Proteomes" id="UP001596116"/>
    </source>
</evidence>
<keyword evidence="5 12" id="KW-0227">DNA damage</keyword>
<dbReference type="InterPro" id="IPR013840">
    <property type="entry name" value="DNAligase_N"/>
</dbReference>
<dbReference type="SMART" id="SM00292">
    <property type="entry name" value="BRCT"/>
    <property type="match status" value="1"/>
</dbReference>
<keyword evidence="16" id="KW-1185">Reference proteome</keyword>
<evidence type="ECO:0000313" key="15">
    <source>
        <dbReference type="EMBL" id="MFC6034148.1"/>
    </source>
</evidence>
<dbReference type="HAMAP" id="MF_01588">
    <property type="entry name" value="DNA_ligase_A"/>
    <property type="match status" value="1"/>
</dbReference>
<keyword evidence="8 12" id="KW-0520">NAD</keyword>
<dbReference type="Pfam" id="PF01653">
    <property type="entry name" value="DNA_ligase_aden"/>
    <property type="match status" value="1"/>
</dbReference>
<dbReference type="InterPro" id="IPR001357">
    <property type="entry name" value="BRCT_dom"/>
</dbReference>
<dbReference type="InterPro" id="IPR010994">
    <property type="entry name" value="RuvA_2-like"/>
</dbReference>
<evidence type="ECO:0000256" key="6">
    <source>
        <dbReference type="ARBA" id="ARBA00022833"/>
    </source>
</evidence>
<feature type="binding site" evidence="12">
    <location>
        <begin position="51"/>
        <end position="55"/>
    </location>
    <ligand>
        <name>NAD(+)</name>
        <dbReference type="ChEBI" id="CHEBI:57540"/>
    </ligand>
</feature>
<feature type="binding site" evidence="12">
    <location>
        <position position="456"/>
    </location>
    <ligand>
        <name>Zn(2+)</name>
        <dbReference type="ChEBI" id="CHEBI:29105"/>
    </ligand>
</feature>
<comment type="similarity">
    <text evidence="12">Belongs to the NAD-dependent DNA ligase family. LigA subfamily.</text>
</comment>
<keyword evidence="10 12" id="KW-0464">Manganese</keyword>
<feature type="region of interest" description="Disordered" evidence="13">
    <location>
        <begin position="512"/>
        <end position="539"/>
    </location>
</feature>
<dbReference type="Gene3D" id="3.40.50.10190">
    <property type="entry name" value="BRCT domain"/>
    <property type="match status" value="1"/>
</dbReference>
<dbReference type="Gene3D" id="3.30.470.30">
    <property type="entry name" value="DNA ligase/mRNA capping enzyme"/>
    <property type="match status" value="1"/>
</dbReference>
<keyword evidence="3 12" id="KW-0235">DNA replication</keyword>
<keyword evidence="4 12" id="KW-0479">Metal-binding</keyword>
<sequence>MAAKKKSEDFSSIPVNKLSPEEAAAELQRLAETVARADQAYYEHDKPEITDAQYDALRRRNLLVEKRFPKLKRDDSPSDKVGAAPSTKFEKSKHAVPMLSLDNAFSDEDVVEFGKRVRRFLGLDENEKLGFTAEPKIDGLSLNLRYENGELKIAATRGDGETGENVTANALTIADIPQSLKAAPAVLEVRGEIYMSHEDFEALNARLEAEGEEPFANPRNAAAGSLRQLDAAITASRPLHFFAYAWGELSEPLAATQWKAIERLGKLGFKINPLTKRCDTIEEMIAQYREIEMRRATLGYDIDGVVYKVDDLALQERLHYVGRAPRWAIAHKFPAEKATTILEKIDIQLGRTGKLTPVARLAPVTVGGVVVSNATLHNADYIDEKDIRAGDTVVIQRAGDVIPQVVEVLKDKRPKGAKKFVFPEFCPVCGSHAVNEVNPNTGKADVDRRCTGGLVCDAQAVERLKHFVSRQAFDIEGLGEKQIAAFHEQGVIKEPADIFTLRKRQEAGKIDLHRYDLDDKGERKKDKTGKEKPPTNQKSVQNLFDGIDERRSISSARFINALGIRHVGETNARLFASHYGDFQSFYVAAREAHDPESEAYKDMLSIDGVGALVARGVIDFFDEKHNRDAVDRLLEEVTPEKAETVNASGAVAGKTVVFTGTLETMTRDEAKARAQTLGAKVSGSISAKTDYLVAGLKAGSKLKKAEELGVTVLTEEEWAKLANG</sequence>
<dbReference type="SUPFAM" id="SSF52113">
    <property type="entry name" value="BRCT domain"/>
    <property type="match status" value="1"/>
</dbReference>
<keyword evidence="2 12" id="KW-0436">Ligase</keyword>
<feature type="domain" description="BRCT" evidence="14">
    <location>
        <begin position="646"/>
        <end position="718"/>
    </location>
</feature>
<dbReference type="Pfam" id="PF12826">
    <property type="entry name" value="HHH_2"/>
    <property type="match status" value="1"/>
</dbReference>
<feature type="binding site" evidence="12">
    <location>
        <position position="426"/>
    </location>
    <ligand>
        <name>Zn(2+)</name>
        <dbReference type="ChEBI" id="CHEBI:29105"/>
    </ligand>
</feature>
<evidence type="ECO:0000256" key="1">
    <source>
        <dbReference type="ARBA" id="ARBA00004067"/>
    </source>
</evidence>
<evidence type="ECO:0000256" key="13">
    <source>
        <dbReference type="SAM" id="MobiDB-lite"/>
    </source>
</evidence>
<evidence type="ECO:0000256" key="8">
    <source>
        <dbReference type="ARBA" id="ARBA00023027"/>
    </source>
</evidence>
<evidence type="ECO:0000256" key="3">
    <source>
        <dbReference type="ARBA" id="ARBA00022705"/>
    </source>
</evidence>
<protein>
    <recommendedName>
        <fullName evidence="12">DNA ligase</fullName>
        <ecNumber evidence="12">6.5.1.2</ecNumber>
    </recommendedName>
    <alternativeName>
        <fullName evidence="12">Polydeoxyribonucleotide synthase [NAD(+)]</fullName>
    </alternativeName>
</protein>
<feature type="compositionally biased region" description="Basic and acidic residues" evidence="13">
    <location>
        <begin position="512"/>
        <end position="533"/>
    </location>
</feature>
<dbReference type="InterPro" id="IPR036420">
    <property type="entry name" value="BRCT_dom_sf"/>
</dbReference>
<feature type="binding site" evidence="12">
    <location>
        <begin position="100"/>
        <end position="101"/>
    </location>
    <ligand>
        <name>NAD(+)</name>
        <dbReference type="ChEBI" id="CHEBI:57540"/>
    </ligand>
</feature>
<evidence type="ECO:0000256" key="7">
    <source>
        <dbReference type="ARBA" id="ARBA00022842"/>
    </source>
</evidence>
<dbReference type="SUPFAM" id="SSF56091">
    <property type="entry name" value="DNA ligase/mRNA capping enzyme, catalytic domain"/>
    <property type="match status" value="1"/>
</dbReference>
<evidence type="ECO:0000256" key="2">
    <source>
        <dbReference type="ARBA" id="ARBA00022598"/>
    </source>
</evidence>
<dbReference type="NCBIfam" id="NF005932">
    <property type="entry name" value="PRK07956.1"/>
    <property type="match status" value="1"/>
</dbReference>
<gene>
    <name evidence="12 15" type="primary">ligA</name>
    <name evidence="15" type="ORF">ACFMB1_01255</name>
</gene>
<reference evidence="15 16" key="1">
    <citation type="submission" date="2024-09" db="EMBL/GenBank/DDBJ databases">
        <authorList>
            <person name="Zhang Z.-H."/>
        </authorList>
    </citation>
    <scope>NUCLEOTIDE SEQUENCE [LARGE SCALE GENOMIC DNA]</scope>
    <source>
        <strain evidence="15 16">HHTR114</strain>
    </source>
</reference>
<feature type="binding site" evidence="12">
    <location>
        <position position="308"/>
    </location>
    <ligand>
        <name>NAD(+)</name>
        <dbReference type="ChEBI" id="CHEBI:57540"/>
    </ligand>
</feature>
<dbReference type="InterPro" id="IPR041663">
    <property type="entry name" value="DisA/LigA_HHH"/>
</dbReference>
<dbReference type="EC" id="6.5.1.2" evidence="12"/>
<dbReference type="SUPFAM" id="SSF50249">
    <property type="entry name" value="Nucleic acid-binding proteins"/>
    <property type="match status" value="1"/>
</dbReference>
<dbReference type="PANTHER" id="PTHR23389">
    <property type="entry name" value="CHROMOSOME TRANSMISSION FIDELITY FACTOR 18"/>
    <property type="match status" value="1"/>
</dbReference>
<feature type="binding site" evidence="12">
    <location>
        <position position="332"/>
    </location>
    <ligand>
        <name>NAD(+)</name>
        <dbReference type="ChEBI" id="CHEBI:57540"/>
    </ligand>
</feature>
<dbReference type="CDD" id="cd17748">
    <property type="entry name" value="BRCT_DNA_ligase_like"/>
    <property type="match status" value="1"/>
</dbReference>
<dbReference type="EMBL" id="JBHPON010000001">
    <property type="protein sequence ID" value="MFC6034148.1"/>
    <property type="molecule type" value="Genomic_DNA"/>
</dbReference>
<dbReference type="PANTHER" id="PTHR23389:SF9">
    <property type="entry name" value="DNA LIGASE"/>
    <property type="match status" value="1"/>
</dbReference>
<evidence type="ECO:0000256" key="11">
    <source>
        <dbReference type="ARBA" id="ARBA00034005"/>
    </source>
</evidence>
<dbReference type="Pfam" id="PF03120">
    <property type="entry name" value="OB_DNA_ligase"/>
    <property type="match status" value="1"/>
</dbReference>
<dbReference type="InterPro" id="IPR013839">
    <property type="entry name" value="DNAligase_adenylation"/>
</dbReference>
<dbReference type="RefSeq" id="WP_379880539.1">
    <property type="nucleotide sequence ID" value="NZ_JBHPON010000001.1"/>
</dbReference>
<dbReference type="InterPro" id="IPR012340">
    <property type="entry name" value="NA-bd_OB-fold"/>
</dbReference>
<dbReference type="SUPFAM" id="SSF47781">
    <property type="entry name" value="RuvA domain 2-like"/>
    <property type="match status" value="1"/>
</dbReference>
<dbReference type="Proteomes" id="UP001596116">
    <property type="component" value="Unassembled WGS sequence"/>
</dbReference>
<evidence type="ECO:0000256" key="12">
    <source>
        <dbReference type="HAMAP-Rule" id="MF_01588"/>
    </source>
</evidence>
<dbReference type="InterPro" id="IPR004149">
    <property type="entry name" value="Znf_DNAligase_C4"/>
</dbReference>
<keyword evidence="9 12" id="KW-0234">DNA repair</keyword>
<keyword evidence="6 12" id="KW-0862">Zinc</keyword>
<feature type="binding site" evidence="12">
    <location>
        <position position="192"/>
    </location>
    <ligand>
        <name>NAD(+)</name>
        <dbReference type="ChEBI" id="CHEBI:57540"/>
    </ligand>
</feature>
<dbReference type="CDD" id="cd00114">
    <property type="entry name" value="LIGANc"/>
    <property type="match status" value="1"/>
</dbReference>
<dbReference type="InterPro" id="IPR004150">
    <property type="entry name" value="NAD_DNA_ligase_OB"/>
</dbReference>
<dbReference type="PROSITE" id="PS50172">
    <property type="entry name" value="BRCT"/>
    <property type="match status" value="1"/>
</dbReference>
<comment type="function">
    <text evidence="1 12">DNA ligase that catalyzes the formation of phosphodiester linkages between 5'-phosphoryl and 3'-hydroxyl groups in double-stranded DNA using NAD as a coenzyme and as the energy source for the reaction. It is essential for DNA replication and repair of damaged DNA.</text>
</comment>
<accession>A0ABW1KTZ2</accession>
<dbReference type="Gene3D" id="6.20.10.30">
    <property type="match status" value="1"/>
</dbReference>
<feature type="binding site" evidence="12">
    <location>
        <position position="450"/>
    </location>
    <ligand>
        <name>Zn(2+)</name>
        <dbReference type="ChEBI" id="CHEBI:29105"/>
    </ligand>
</feature>
<evidence type="ECO:0000259" key="14">
    <source>
        <dbReference type="PROSITE" id="PS50172"/>
    </source>
</evidence>
<comment type="cofactor">
    <cofactor evidence="12">
        <name>Mg(2+)</name>
        <dbReference type="ChEBI" id="CHEBI:18420"/>
    </cofactor>
    <cofactor evidence="12">
        <name>Mn(2+)</name>
        <dbReference type="ChEBI" id="CHEBI:29035"/>
    </cofactor>
</comment>
<organism evidence="15 16">
    <name type="scientific">Hyphococcus aureus</name>
    <dbReference type="NCBI Taxonomy" id="2666033"/>
    <lineage>
        <taxon>Bacteria</taxon>
        <taxon>Pseudomonadati</taxon>
        <taxon>Pseudomonadota</taxon>
        <taxon>Alphaproteobacteria</taxon>
        <taxon>Parvularculales</taxon>
        <taxon>Parvularculaceae</taxon>
        <taxon>Hyphococcus</taxon>
    </lineage>
</organism>
<dbReference type="InterPro" id="IPR001679">
    <property type="entry name" value="DNA_ligase"/>
</dbReference>
<comment type="caution">
    <text evidence="15">The sequence shown here is derived from an EMBL/GenBank/DDBJ whole genome shotgun (WGS) entry which is preliminary data.</text>
</comment>
<dbReference type="Gene3D" id="2.40.50.140">
    <property type="entry name" value="Nucleic acid-binding proteins"/>
    <property type="match status" value="1"/>
</dbReference>
<dbReference type="Gene3D" id="1.10.287.610">
    <property type="entry name" value="Helix hairpin bin"/>
    <property type="match status" value="1"/>
</dbReference>
<dbReference type="InterPro" id="IPR018239">
    <property type="entry name" value="DNA_ligase_AS"/>
</dbReference>
<feature type="active site" description="N6-AMP-lysine intermediate" evidence="12">
    <location>
        <position position="136"/>
    </location>
</feature>
<name>A0ABW1KTZ2_9PROT</name>